<dbReference type="GO" id="GO:0055052">
    <property type="term" value="C:ATP-binding cassette (ABC) transporter complex, substrate-binding subunit-containing"/>
    <property type="evidence" value="ECO:0007669"/>
    <property type="project" value="TreeGrafter"/>
</dbReference>
<keyword evidence="2" id="KW-0813">Transport</keyword>
<dbReference type="Proteomes" id="UP000579945">
    <property type="component" value="Unassembled WGS sequence"/>
</dbReference>
<keyword evidence="5" id="KW-0762">Sugar transport</keyword>
<proteinExistence type="inferred from homology"/>
<dbReference type="SUPFAM" id="SSF53850">
    <property type="entry name" value="Periplasmic binding protein-like II"/>
    <property type="match status" value="1"/>
</dbReference>
<protein>
    <submittedName>
        <fullName evidence="5">Multiple sugar transport system substrate-binding protein</fullName>
    </submittedName>
</protein>
<dbReference type="Pfam" id="PF01547">
    <property type="entry name" value="SBP_bac_1"/>
    <property type="match status" value="1"/>
</dbReference>
<evidence type="ECO:0000256" key="4">
    <source>
        <dbReference type="SAM" id="SignalP"/>
    </source>
</evidence>
<evidence type="ECO:0000256" key="3">
    <source>
        <dbReference type="ARBA" id="ARBA00022729"/>
    </source>
</evidence>
<name>A0A7W5YUI3_9ACTN</name>
<feature type="signal peptide" evidence="4">
    <location>
        <begin position="1"/>
        <end position="20"/>
    </location>
</feature>
<dbReference type="GO" id="GO:0015768">
    <property type="term" value="P:maltose transport"/>
    <property type="evidence" value="ECO:0007669"/>
    <property type="project" value="TreeGrafter"/>
</dbReference>
<dbReference type="PANTHER" id="PTHR30061">
    <property type="entry name" value="MALTOSE-BINDING PERIPLASMIC PROTEIN"/>
    <property type="match status" value="1"/>
</dbReference>
<dbReference type="Gene3D" id="3.40.190.10">
    <property type="entry name" value="Periplasmic binding protein-like II"/>
    <property type="match status" value="2"/>
</dbReference>
<evidence type="ECO:0000313" key="6">
    <source>
        <dbReference type="Proteomes" id="UP000579945"/>
    </source>
</evidence>
<sequence>MRFVPLAVAGLTVLALTACTAGKEAPPSLGAQPKPSGSASQALPAATIELWHGFQTDAEVKAFEEAIAGFNKKFPQITVKTTKAVQDDQITQAIRSGKAPDVAASFTTDNVALWCKTGAFQDLTAVVKQDGIDLSVLPAASRSYTEFEGKRCMMPLLADAYGMFYNKALMKGNEPPKTLSELTRLTKELTVRDPDGTIKVAGFISSFQYYENSPSHLAPMVGAKWYNDDGTSAIGSDPAWKQLLTWQKELVDWYGYANLEKFRRSLGDEWGSAHPFFKGKVAMIVDGEWRNAMIANDSKAKSLDYGTAPLPVADDKPDLYGSGFTAGTVIGVPKGAKNPQHAWELIKHLTTDTDSLVTLSNALRNVPTTKAAMESPRLAADANFKTFLDIFAHPKTSTLPASVNSVFNQDSLSTFLVTWEKGAVKDLDAGLKGVDKRINDKLKLSGG</sequence>
<dbReference type="GO" id="GO:1901982">
    <property type="term" value="F:maltose binding"/>
    <property type="evidence" value="ECO:0007669"/>
    <property type="project" value="TreeGrafter"/>
</dbReference>
<comment type="caution">
    <text evidence="5">The sequence shown here is derived from an EMBL/GenBank/DDBJ whole genome shotgun (WGS) entry which is preliminary data.</text>
</comment>
<dbReference type="InterPro" id="IPR006059">
    <property type="entry name" value="SBP"/>
</dbReference>
<gene>
    <name evidence="5" type="ORF">FHR33_009306</name>
</gene>
<dbReference type="GeneID" id="95395311"/>
<keyword evidence="3 4" id="KW-0732">Signal</keyword>
<feature type="chain" id="PRO_5039116393" evidence="4">
    <location>
        <begin position="21"/>
        <end position="447"/>
    </location>
</feature>
<reference evidence="5 6" key="1">
    <citation type="submission" date="2020-08" db="EMBL/GenBank/DDBJ databases">
        <title>Sequencing the genomes of 1000 actinobacteria strains.</title>
        <authorList>
            <person name="Klenk H.-P."/>
        </authorList>
    </citation>
    <scope>NUCLEOTIDE SEQUENCE [LARGE SCALE GENOMIC DNA]</scope>
    <source>
        <strain evidence="5 6">DSM 44320</strain>
    </source>
</reference>
<dbReference type="AlphaFoldDB" id="A0A7W5YUI3"/>
<evidence type="ECO:0000256" key="2">
    <source>
        <dbReference type="ARBA" id="ARBA00022448"/>
    </source>
</evidence>
<dbReference type="GO" id="GO:0042956">
    <property type="term" value="P:maltodextrin transmembrane transport"/>
    <property type="evidence" value="ECO:0007669"/>
    <property type="project" value="TreeGrafter"/>
</dbReference>
<evidence type="ECO:0000313" key="5">
    <source>
        <dbReference type="EMBL" id="MBB3733359.1"/>
    </source>
</evidence>
<dbReference type="PROSITE" id="PS51257">
    <property type="entry name" value="PROKAR_LIPOPROTEIN"/>
    <property type="match status" value="1"/>
</dbReference>
<dbReference type="PANTHER" id="PTHR30061:SF50">
    <property type="entry name" value="MALTOSE_MALTODEXTRIN-BINDING PERIPLASMIC PROTEIN"/>
    <property type="match status" value="1"/>
</dbReference>
<comment type="similarity">
    <text evidence="1">Belongs to the bacterial solute-binding protein 1 family.</text>
</comment>
<accession>A0A7W5YUI3</accession>
<dbReference type="RefSeq" id="WP_183661563.1">
    <property type="nucleotide sequence ID" value="NZ_BAAAXX010000173.1"/>
</dbReference>
<evidence type="ECO:0000256" key="1">
    <source>
        <dbReference type="ARBA" id="ARBA00008520"/>
    </source>
</evidence>
<dbReference type="EMBL" id="JACIBV010000002">
    <property type="protein sequence ID" value="MBB3733359.1"/>
    <property type="molecule type" value="Genomic_DNA"/>
</dbReference>
<organism evidence="5 6">
    <name type="scientific">Nonomuraea dietziae</name>
    <dbReference type="NCBI Taxonomy" id="65515"/>
    <lineage>
        <taxon>Bacteria</taxon>
        <taxon>Bacillati</taxon>
        <taxon>Actinomycetota</taxon>
        <taxon>Actinomycetes</taxon>
        <taxon>Streptosporangiales</taxon>
        <taxon>Streptosporangiaceae</taxon>
        <taxon>Nonomuraea</taxon>
    </lineage>
</organism>
<keyword evidence="6" id="KW-1185">Reference proteome</keyword>